<sequence>MHFKVLNNYILGCHQYDISDARVMNLLAEIYSQEDMAQNMYNERLLEAGYKRSVSECRHSYLQIPLKIRIVFQNLLLETNEDILQFYERVWSSLVQIVVAANVDTSVAQVVRATDLGVFASMLPEGSLKYVTGPVASMVLISWFKEIKNRNSSKNLDDIFDALD</sequence>
<proteinExistence type="predicted"/>
<name>A0AAN9PR34_CLITE</name>
<accession>A0AAN9PR34</accession>
<comment type="caution">
    <text evidence="1">The sequence shown here is derived from an EMBL/GenBank/DDBJ whole genome shotgun (WGS) entry which is preliminary data.</text>
</comment>
<evidence type="ECO:0000313" key="2">
    <source>
        <dbReference type="Proteomes" id="UP001359559"/>
    </source>
</evidence>
<dbReference type="EMBL" id="JAYKXN010000002">
    <property type="protein sequence ID" value="KAK7308885.1"/>
    <property type="molecule type" value="Genomic_DNA"/>
</dbReference>
<protein>
    <submittedName>
        <fullName evidence="1">Uncharacterized protein</fullName>
    </submittedName>
</protein>
<dbReference type="Proteomes" id="UP001359559">
    <property type="component" value="Unassembled WGS sequence"/>
</dbReference>
<dbReference type="AlphaFoldDB" id="A0AAN9PR34"/>
<evidence type="ECO:0000313" key="1">
    <source>
        <dbReference type="EMBL" id="KAK7308885.1"/>
    </source>
</evidence>
<reference evidence="1 2" key="1">
    <citation type="submission" date="2024-01" db="EMBL/GenBank/DDBJ databases">
        <title>The genomes of 5 underutilized Papilionoideae crops provide insights into root nodulation and disease resistance.</title>
        <authorList>
            <person name="Yuan L."/>
        </authorList>
    </citation>
    <scope>NUCLEOTIDE SEQUENCE [LARGE SCALE GENOMIC DNA]</scope>
    <source>
        <strain evidence="1">LY-2023</strain>
        <tissue evidence="1">Leaf</tissue>
    </source>
</reference>
<gene>
    <name evidence="1" type="ORF">RJT34_05200</name>
</gene>
<organism evidence="1 2">
    <name type="scientific">Clitoria ternatea</name>
    <name type="common">Butterfly pea</name>
    <dbReference type="NCBI Taxonomy" id="43366"/>
    <lineage>
        <taxon>Eukaryota</taxon>
        <taxon>Viridiplantae</taxon>
        <taxon>Streptophyta</taxon>
        <taxon>Embryophyta</taxon>
        <taxon>Tracheophyta</taxon>
        <taxon>Spermatophyta</taxon>
        <taxon>Magnoliopsida</taxon>
        <taxon>eudicotyledons</taxon>
        <taxon>Gunneridae</taxon>
        <taxon>Pentapetalae</taxon>
        <taxon>rosids</taxon>
        <taxon>fabids</taxon>
        <taxon>Fabales</taxon>
        <taxon>Fabaceae</taxon>
        <taxon>Papilionoideae</taxon>
        <taxon>50 kb inversion clade</taxon>
        <taxon>NPAAA clade</taxon>
        <taxon>indigoferoid/millettioid clade</taxon>
        <taxon>Phaseoleae</taxon>
        <taxon>Clitoria</taxon>
    </lineage>
</organism>
<keyword evidence="2" id="KW-1185">Reference proteome</keyword>